<proteinExistence type="predicted"/>
<keyword evidence="5" id="KW-1185">Reference proteome</keyword>
<feature type="region of interest" description="Disordered" evidence="3">
    <location>
        <begin position="1"/>
        <end position="80"/>
    </location>
</feature>
<sequence>MTPLTGRVTTATKQHQKKMDFQIRRLKGRTTRILTQDEDTEGPETPISCSFSNIQSDQEKSNSQDSNSKLLGKNPRKESRNLRLSFDEQDKEDFAKKKNHLRQDFREEQRIKGSPLIHKVLESHEKTSQVTPKYNSDYLSKLRLSTSSTPKEFCNLYKENVDIDNLHITEKDSSHSDKVPKILDQGIVKALKERRAEKREQNRLNDVYIPLEDDDQIILYSKSNESRLQREDDVFDNDGIDEGIREYVDDKIVLSKDLKKVQDRQKYIEMKNSIENNQNSDIEQDTSEEESSKWEETQIRKGVYGPKRINMNLSPLKKHEPTPMKIETFENSINRLKTILSSMKSEKDLMLSQIKSLISEKEDIFKKEATIKESLEKASQEYSNIRLKVPETNSPFRGLDSITSYSVKQSPLSQTII</sequence>
<keyword evidence="2" id="KW-0539">Nucleus</keyword>
<feature type="region of interest" description="Disordered" evidence="3">
    <location>
        <begin position="271"/>
        <end position="296"/>
    </location>
</feature>
<dbReference type="GO" id="GO:0003677">
    <property type="term" value="F:DNA binding"/>
    <property type="evidence" value="ECO:0007669"/>
    <property type="project" value="InterPro"/>
</dbReference>
<protein>
    <submittedName>
        <fullName evidence="4">Uncharacterized protein</fullName>
    </submittedName>
</protein>
<name>A0A899G6E9_9ASCO</name>
<evidence type="ECO:0000256" key="2">
    <source>
        <dbReference type="ARBA" id="ARBA00023242"/>
    </source>
</evidence>
<dbReference type="AlphaFoldDB" id="A0A899G6E9"/>
<feature type="compositionally biased region" description="Polar residues" evidence="3">
    <location>
        <begin position="47"/>
        <end position="56"/>
    </location>
</feature>
<gene>
    <name evidence="4" type="ORF">MERGE_000312</name>
</gene>
<dbReference type="InterPro" id="IPR028211">
    <property type="entry name" value="Ntr2"/>
</dbReference>
<dbReference type="GO" id="GO:0000390">
    <property type="term" value="P:spliceosomal complex disassembly"/>
    <property type="evidence" value="ECO:0007669"/>
    <property type="project" value="InterPro"/>
</dbReference>
<comment type="subcellular location">
    <subcellularLocation>
        <location evidence="1">Nucleus</location>
    </subcellularLocation>
</comment>
<dbReference type="OrthoDB" id="429427at2759"/>
<reference evidence="4" key="1">
    <citation type="submission" date="2020-06" db="EMBL/GenBank/DDBJ databases">
        <title>Genomes of multiple members of Pneumocystis genus reveal paths to human pathogen Pneumocystis jirovecii.</title>
        <authorList>
            <person name="Cisse O.H."/>
            <person name="Ma L."/>
            <person name="Dekker J."/>
            <person name="Khil P."/>
            <person name="Jo J."/>
            <person name="Brenchley J."/>
            <person name="Blair R."/>
            <person name="Pahar B."/>
            <person name="Chabe M."/>
            <person name="Van Rompay K.A."/>
            <person name="Keesler R."/>
            <person name="Sukura A."/>
            <person name="Hirsch V."/>
            <person name="Kutty G."/>
            <person name="Liu Y."/>
            <person name="Peng L."/>
            <person name="Chen J."/>
            <person name="Song J."/>
            <person name="Weissenbacher-Lang C."/>
            <person name="Xu J."/>
            <person name="Upham N.S."/>
            <person name="Stajich J.E."/>
            <person name="Cuomo C.A."/>
            <person name="Cushion M.T."/>
            <person name="Kovacs J.A."/>
        </authorList>
    </citation>
    <scope>NUCLEOTIDE SEQUENCE</scope>
    <source>
        <strain evidence="4">2A</strain>
    </source>
</reference>
<organism evidence="4 5">
    <name type="scientific">Pneumocystis wakefieldiae</name>
    <dbReference type="NCBI Taxonomy" id="38082"/>
    <lineage>
        <taxon>Eukaryota</taxon>
        <taxon>Fungi</taxon>
        <taxon>Dikarya</taxon>
        <taxon>Ascomycota</taxon>
        <taxon>Taphrinomycotina</taxon>
        <taxon>Pneumocystomycetes</taxon>
        <taxon>Pneumocystaceae</taxon>
        <taxon>Pneumocystis</taxon>
    </lineage>
</organism>
<evidence type="ECO:0000256" key="1">
    <source>
        <dbReference type="ARBA" id="ARBA00004123"/>
    </source>
</evidence>
<dbReference type="PANTHER" id="PTHR12214">
    <property type="entry name" value="GC-RICH SEQUENCE DNA-BINDING FACTOR"/>
    <property type="match status" value="1"/>
</dbReference>
<evidence type="ECO:0000313" key="4">
    <source>
        <dbReference type="EMBL" id="QSL64157.1"/>
    </source>
</evidence>
<dbReference type="EMBL" id="CP054532">
    <property type="protein sequence ID" value="QSL64157.1"/>
    <property type="molecule type" value="Genomic_DNA"/>
</dbReference>
<dbReference type="GO" id="GO:0071008">
    <property type="term" value="C:U2-type post-mRNA release spliceosomal complex"/>
    <property type="evidence" value="ECO:0007669"/>
    <property type="project" value="InterPro"/>
</dbReference>
<dbReference type="Proteomes" id="UP000663699">
    <property type="component" value="Chromosome 1"/>
</dbReference>
<dbReference type="Pfam" id="PF15458">
    <property type="entry name" value="NTR2"/>
    <property type="match status" value="1"/>
</dbReference>
<accession>A0A899G6E9</accession>
<dbReference type="PANTHER" id="PTHR12214:SF0">
    <property type="entry name" value="LD29489P"/>
    <property type="match status" value="1"/>
</dbReference>
<evidence type="ECO:0000256" key="3">
    <source>
        <dbReference type="SAM" id="MobiDB-lite"/>
    </source>
</evidence>
<evidence type="ECO:0000313" key="5">
    <source>
        <dbReference type="Proteomes" id="UP000663699"/>
    </source>
</evidence>
<dbReference type="InterPro" id="IPR012890">
    <property type="entry name" value="GCFC2-like"/>
</dbReference>